<dbReference type="RefSeq" id="WP_052740064.1">
    <property type="nucleotide sequence ID" value="NZ_CAUERS010000062.1"/>
</dbReference>
<dbReference type="STRING" id="270498.CHK_0074"/>
<name>A0A0M2NQC5_9FIRM</name>
<dbReference type="InterPro" id="IPR016193">
    <property type="entry name" value="Cytidine_deaminase-like"/>
</dbReference>
<dbReference type="SUPFAM" id="SSF53927">
    <property type="entry name" value="Cytidine deaminase-like"/>
    <property type="match status" value="1"/>
</dbReference>
<dbReference type="EMBL" id="LAYJ01000014">
    <property type="protein sequence ID" value="KKI52410.1"/>
    <property type="molecule type" value="Genomic_DNA"/>
</dbReference>
<gene>
    <name evidence="1" type="ORF">CHK_0074</name>
</gene>
<evidence type="ECO:0000313" key="1">
    <source>
        <dbReference type="EMBL" id="KKI52410.1"/>
    </source>
</evidence>
<keyword evidence="2" id="KW-1185">Reference proteome</keyword>
<dbReference type="Pfam" id="PF08973">
    <property type="entry name" value="TM1506"/>
    <property type="match status" value="1"/>
</dbReference>
<sequence>MDRWIREEAKRIILQDKAACVVAYQKEILYLGQGKGIFPLMEYFEREELHRSGIAIFDKVIGKAAATFVVSLKPKYVFAKMISEAGYDLLRRNGIRTEFETKVPMIMNRDKSGMCMLEEKVQHIDAVDECVAVLQDWRRKIIPEKLRMAQA</sequence>
<dbReference type="Gene3D" id="3.40.140.30">
    <property type="entry name" value="Hypothetical protein TM1506"/>
    <property type="match status" value="1"/>
</dbReference>
<dbReference type="InterPro" id="IPR037081">
    <property type="entry name" value="Hyp_TM1506"/>
</dbReference>
<reference evidence="1 2" key="1">
    <citation type="submission" date="2015-04" db="EMBL/GenBank/DDBJ databases">
        <title>Draft genome sequence of bacteremic isolate Catabacter hongkongensis type strain HKU16T.</title>
        <authorList>
            <person name="Lau S.K."/>
            <person name="Teng J.L."/>
            <person name="Huang Y."/>
            <person name="Curreem S.O."/>
            <person name="Tsui S.K."/>
            <person name="Woo P.C."/>
        </authorList>
    </citation>
    <scope>NUCLEOTIDE SEQUENCE [LARGE SCALE GENOMIC DNA]</scope>
    <source>
        <strain evidence="1 2">HKU16</strain>
    </source>
</reference>
<dbReference type="Proteomes" id="UP000034076">
    <property type="component" value="Unassembled WGS sequence"/>
</dbReference>
<organism evidence="1 2">
    <name type="scientific">Christensenella hongkongensis</name>
    <dbReference type="NCBI Taxonomy" id="270498"/>
    <lineage>
        <taxon>Bacteria</taxon>
        <taxon>Bacillati</taxon>
        <taxon>Bacillota</taxon>
        <taxon>Clostridia</taxon>
        <taxon>Christensenellales</taxon>
        <taxon>Christensenellaceae</taxon>
        <taxon>Christensenella</taxon>
    </lineage>
</organism>
<evidence type="ECO:0000313" key="2">
    <source>
        <dbReference type="Proteomes" id="UP000034076"/>
    </source>
</evidence>
<dbReference type="GO" id="GO:0003824">
    <property type="term" value="F:catalytic activity"/>
    <property type="evidence" value="ECO:0007669"/>
    <property type="project" value="InterPro"/>
</dbReference>
<evidence type="ECO:0008006" key="3">
    <source>
        <dbReference type="Google" id="ProtNLM"/>
    </source>
</evidence>
<accession>A0A0M2NQC5</accession>
<dbReference type="InterPro" id="IPR015067">
    <property type="entry name" value="DUF1893_TM1506-like"/>
</dbReference>
<comment type="caution">
    <text evidence="1">The sequence shown here is derived from an EMBL/GenBank/DDBJ whole genome shotgun (WGS) entry which is preliminary data.</text>
</comment>
<dbReference type="AlphaFoldDB" id="A0A0M2NQC5"/>
<dbReference type="OrthoDB" id="9815422at2"/>
<protein>
    <recommendedName>
        <fullName evidence="3">DUF1893 domain-containing protein</fullName>
    </recommendedName>
</protein>
<proteinExistence type="predicted"/>